<dbReference type="InterPro" id="IPR000859">
    <property type="entry name" value="CUB_dom"/>
</dbReference>
<dbReference type="Gene3D" id="3.80.10.10">
    <property type="entry name" value="Ribonuclease Inhibitor"/>
    <property type="match status" value="1"/>
</dbReference>
<dbReference type="InterPro" id="IPR013783">
    <property type="entry name" value="Ig-like_fold"/>
</dbReference>
<dbReference type="Pfam" id="PF13895">
    <property type="entry name" value="Ig_2"/>
    <property type="match status" value="1"/>
</dbReference>
<dbReference type="InterPro" id="IPR001611">
    <property type="entry name" value="Leu-rich_rpt"/>
</dbReference>
<dbReference type="SMART" id="SM00369">
    <property type="entry name" value="LRR_TYP"/>
    <property type="match status" value="3"/>
</dbReference>
<dbReference type="Pfam" id="PF00431">
    <property type="entry name" value="CUB"/>
    <property type="match status" value="1"/>
</dbReference>
<keyword evidence="5" id="KW-0325">Glycoprotein</keyword>
<evidence type="ECO:0000256" key="5">
    <source>
        <dbReference type="ARBA" id="ARBA00023180"/>
    </source>
</evidence>
<dbReference type="PROSITE" id="PS51450">
    <property type="entry name" value="LRR"/>
    <property type="match status" value="2"/>
</dbReference>
<dbReference type="SUPFAM" id="SSF49854">
    <property type="entry name" value="Spermadhesin, CUB domain"/>
    <property type="match status" value="1"/>
</dbReference>
<evidence type="ECO:0000313" key="7">
    <source>
        <dbReference type="EMBL" id="CAH3158154.1"/>
    </source>
</evidence>
<name>A0AAU9XT67_9CNID</name>
<keyword evidence="2" id="KW-0732">Signal</keyword>
<proteinExistence type="predicted"/>
<keyword evidence="8" id="KW-1185">Reference proteome</keyword>
<reference evidence="7 8" key="1">
    <citation type="submission" date="2022-05" db="EMBL/GenBank/DDBJ databases">
        <authorList>
            <consortium name="Genoscope - CEA"/>
            <person name="William W."/>
        </authorList>
    </citation>
    <scope>NUCLEOTIDE SEQUENCE [LARGE SCALE GENOMIC DNA]</scope>
</reference>
<evidence type="ECO:0000256" key="1">
    <source>
        <dbReference type="ARBA" id="ARBA00022614"/>
    </source>
</evidence>
<dbReference type="PANTHER" id="PTHR45842">
    <property type="entry name" value="SYNAPTIC ADHESION-LIKE MOLECULE SALM"/>
    <property type="match status" value="1"/>
</dbReference>
<sequence>VLLILEVHLQRVVPWFHSSILLQAPKGHYVELNFTMESSYLTPCIDDKYLEVRDGYNKSANLLGVFCGRNISVFLIEPNLDKVAKTQFVIFNQTSSLWCPAQGAPAPSIVWRKNGIVVQNSTGVKYQLTITEENNDKYSCEVKKENGFDKKEIRLVIERCPNTCRCTIAVGIMDAATCIECRGKHLQSVPRHLPFSTAKLELGNNQIKELPPGVFNNNTELTKLELGNNQIKELPPGVFNNNTELTALELGNNQIKELPPGVFNNNTELTKL</sequence>
<dbReference type="SUPFAM" id="SSF48726">
    <property type="entry name" value="Immunoglobulin"/>
    <property type="match status" value="1"/>
</dbReference>
<evidence type="ECO:0000256" key="3">
    <source>
        <dbReference type="ARBA" id="ARBA00022737"/>
    </source>
</evidence>
<dbReference type="InterPro" id="IPR003591">
    <property type="entry name" value="Leu-rich_rpt_typical-subtyp"/>
</dbReference>
<dbReference type="EMBL" id="CALNXJ010000066">
    <property type="protein sequence ID" value="CAH3158154.1"/>
    <property type="molecule type" value="Genomic_DNA"/>
</dbReference>
<dbReference type="InterPro" id="IPR032675">
    <property type="entry name" value="LRR_dom_sf"/>
</dbReference>
<dbReference type="InterPro" id="IPR050467">
    <property type="entry name" value="LRFN"/>
</dbReference>
<feature type="domain" description="Ig-like" evidence="6">
    <location>
        <begin position="78"/>
        <end position="156"/>
    </location>
</feature>
<protein>
    <recommendedName>
        <fullName evidence="6">Ig-like domain-containing protein</fullName>
    </recommendedName>
</protein>
<evidence type="ECO:0000256" key="4">
    <source>
        <dbReference type="ARBA" id="ARBA00023157"/>
    </source>
</evidence>
<evidence type="ECO:0000259" key="6">
    <source>
        <dbReference type="PROSITE" id="PS50835"/>
    </source>
</evidence>
<feature type="non-terminal residue" evidence="7">
    <location>
        <position position="1"/>
    </location>
</feature>
<accession>A0AAU9XT67</accession>
<keyword evidence="4" id="KW-1015">Disulfide bond</keyword>
<keyword evidence="3" id="KW-0677">Repeat</keyword>
<keyword evidence="1" id="KW-0433">Leucine-rich repeat</keyword>
<dbReference type="Gene3D" id="2.60.120.290">
    <property type="entry name" value="Spermadhesin, CUB domain"/>
    <property type="match status" value="1"/>
</dbReference>
<evidence type="ECO:0000256" key="2">
    <source>
        <dbReference type="ARBA" id="ARBA00022729"/>
    </source>
</evidence>
<evidence type="ECO:0000313" key="8">
    <source>
        <dbReference type="Proteomes" id="UP001159428"/>
    </source>
</evidence>
<dbReference type="PROSITE" id="PS50835">
    <property type="entry name" value="IG_LIKE"/>
    <property type="match status" value="1"/>
</dbReference>
<gene>
    <name evidence="7" type="ORF">PMEA_00030328</name>
</gene>
<dbReference type="AlphaFoldDB" id="A0AAU9XT67"/>
<dbReference type="PANTHER" id="PTHR45842:SF12">
    <property type="entry name" value="KEKKON 5, ISOFORM A"/>
    <property type="match status" value="1"/>
</dbReference>
<dbReference type="InterPro" id="IPR035914">
    <property type="entry name" value="Sperma_CUB_dom_sf"/>
</dbReference>
<dbReference type="CDD" id="cd00041">
    <property type="entry name" value="CUB"/>
    <property type="match status" value="1"/>
</dbReference>
<organism evidence="7 8">
    <name type="scientific">Pocillopora meandrina</name>
    <dbReference type="NCBI Taxonomy" id="46732"/>
    <lineage>
        <taxon>Eukaryota</taxon>
        <taxon>Metazoa</taxon>
        <taxon>Cnidaria</taxon>
        <taxon>Anthozoa</taxon>
        <taxon>Hexacorallia</taxon>
        <taxon>Scleractinia</taxon>
        <taxon>Astrocoeniina</taxon>
        <taxon>Pocilloporidae</taxon>
        <taxon>Pocillopora</taxon>
    </lineage>
</organism>
<dbReference type="SUPFAM" id="SSF52058">
    <property type="entry name" value="L domain-like"/>
    <property type="match status" value="1"/>
</dbReference>
<comment type="caution">
    <text evidence="7">The sequence shown here is derived from an EMBL/GenBank/DDBJ whole genome shotgun (WGS) entry which is preliminary data.</text>
</comment>
<dbReference type="Proteomes" id="UP001159428">
    <property type="component" value="Unassembled WGS sequence"/>
</dbReference>
<dbReference type="InterPro" id="IPR007110">
    <property type="entry name" value="Ig-like_dom"/>
</dbReference>
<dbReference type="Pfam" id="PF13855">
    <property type="entry name" value="LRR_8"/>
    <property type="match status" value="1"/>
</dbReference>
<feature type="non-terminal residue" evidence="7">
    <location>
        <position position="272"/>
    </location>
</feature>
<dbReference type="Gene3D" id="2.60.40.10">
    <property type="entry name" value="Immunoglobulins"/>
    <property type="match status" value="1"/>
</dbReference>
<dbReference type="InterPro" id="IPR036179">
    <property type="entry name" value="Ig-like_dom_sf"/>
</dbReference>